<dbReference type="GO" id="GO:0031012">
    <property type="term" value="C:extracellular matrix"/>
    <property type="evidence" value="ECO:0007669"/>
    <property type="project" value="TreeGrafter"/>
</dbReference>
<protein>
    <recommendedName>
        <fullName evidence="2">Spondin-1</fullName>
    </recommendedName>
    <alternativeName>
        <fullName evidence="11">F-spondin</fullName>
    </alternativeName>
</protein>
<dbReference type="InterPro" id="IPR038678">
    <property type="entry name" value="Spondin_N_sf"/>
</dbReference>
<keyword evidence="7" id="KW-0677">Repeat</keyword>
<keyword evidence="8" id="KW-0130">Cell adhesion</keyword>
<comment type="subcellular location">
    <subcellularLocation>
        <location evidence="1">Secreted</location>
        <location evidence="1">Extracellular space</location>
        <location evidence="1">Extracellular matrix</location>
    </subcellularLocation>
</comment>
<evidence type="ECO:0000256" key="1">
    <source>
        <dbReference type="ARBA" id="ARBA00004498"/>
    </source>
</evidence>
<dbReference type="EMBL" id="GEZM01102876">
    <property type="protein sequence ID" value="JAV51755.1"/>
    <property type="molecule type" value="Transcribed_RNA"/>
</dbReference>
<dbReference type="FunFam" id="2.60.40.2130:FF:000002">
    <property type="entry name" value="Putative Spondin-1"/>
    <property type="match status" value="1"/>
</dbReference>
<dbReference type="CDD" id="cd08544">
    <property type="entry name" value="Reeler"/>
    <property type="match status" value="1"/>
</dbReference>
<organism evidence="16">
    <name type="scientific">Photinus pyralis</name>
    <name type="common">Common eastern firefly</name>
    <name type="synonym">Lampyris pyralis</name>
    <dbReference type="NCBI Taxonomy" id="7054"/>
    <lineage>
        <taxon>Eukaryota</taxon>
        <taxon>Metazoa</taxon>
        <taxon>Ecdysozoa</taxon>
        <taxon>Arthropoda</taxon>
        <taxon>Hexapoda</taxon>
        <taxon>Insecta</taxon>
        <taxon>Pterygota</taxon>
        <taxon>Neoptera</taxon>
        <taxon>Endopterygota</taxon>
        <taxon>Coleoptera</taxon>
        <taxon>Polyphaga</taxon>
        <taxon>Elateriformia</taxon>
        <taxon>Elateroidea</taxon>
        <taxon>Lampyridae</taxon>
        <taxon>Lampyrinae</taxon>
        <taxon>Photinus</taxon>
    </lineage>
</organism>
<dbReference type="AlphaFoldDB" id="A0A1Y1JWI6"/>
<dbReference type="InterPro" id="IPR009465">
    <property type="entry name" value="Spondin_N"/>
</dbReference>
<dbReference type="InterPro" id="IPR044004">
    <property type="entry name" value="TSP1_spondin_dom"/>
</dbReference>
<dbReference type="Pfam" id="PF00090">
    <property type="entry name" value="TSP_1"/>
    <property type="match status" value="3"/>
</dbReference>
<evidence type="ECO:0000256" key="4">
    <source>
        <dbReference type="ARBA" id="ARBA00022530"/>
    </source>
</evidence>
<keyword evidence="10" id="KW-0325">Glycoprotein</keyword>
<name>A0A1Y1JWI6_PHOPY</name>
<feature type="domain" description="Reelin" evidence="14">
    <location>
        <begin position="10"/>
        <end position="177"/>
    </location>
</feature>
<evidence type="ECO:0000256" key="6">
    <source>
        <dbReference type="ARBA" id="ARBA00022729"/>
    </source>
</evidence>
<evidence type="ECO:0000256" key="9">
    <source>
        <dbReference type="ARBA" id="ARBA00023157"/>
    </source>
</evidence>
<dbReference type="GO" id="GO:0046872">
    <property type="term" value="F:metal ion binding"/>
    <property type="evidence" value="ECO:0007669"/>
    <property type="project" value="UniProtKB-KW"/>
</dbReference>
<evidence type="ECO:0000259" key="15">
    <source>
        <dbReference type="PROSITE" id="PS51020"/>
    </source>
</evidence>
<dbReference type="Gene3D" id="2.60.40.2130">
    <property type="entry name" value="F-spondin domain"/>
    <property type="match status" value="1"/>
</dbReference>
<dbReference type="InterPro" id="IPR002861">
    <property type="entry name" value="Reeler_dom"/>
</dbReference>
<feature type="region of interest" description="Disordered" evidence="12">
    <location>
        <begin position="594"/>
        <end position="616"/>
    </location>
</feature>
<dbReference type="NCBIfam" id="NF038123">
    <property type="entry name" value="NF038123_dom"/>
    <property type="match status" value="1"/>
</dbReference>
<dbReference type="PANTHER" id="PTHR11311">
    <property type="entry name" value="SPONDIN"/>
    <property type="match status" value="1"/>
</dbReference>
<evidence type="ECO:0000256" key="7">
    <source>
        <dbReference type="ARBA" id="ARBA00022737"/>
    </source>
</evidence>
<dbReference type="GO" id="GO:0007155">
    <property type="term" value="P:cell adhesion"/>
    <property type="evidence" value="ECO:0007669"/>
    <property type="project" value="UniProtKB-KW"/>
</dbReference>
<dbReference type="PROSITE" id="PS51019">
    <property type="entry name" value="REELIN"/>
    <property type="match status" value="1"/>
</dbReference>
<dbReference type="PROSITE" id="PS50092">
    <property type="entry name" value="TSP1"/>
    <property type="match status" value="5"/>
</dbReference>
<sequence length="804" mass="90854">MATFKCLELVLIIGNLIATTNSLRCDRIPDGVTGSPSLPEDFFYIEISGNPTEYTPGETYTITVRARRDHRIKDFLLVVEHDISKKPVGDASYSVGTFQLRNMLTKFSDKCPNAVTNTNVIPKTEVEIDWKAPDGETGCVAFKLVIVESRDVWYNEGSSLVKRFCKEEKRNGDVQPYVLQHCCACDEAKYEVTFEGLWSRNTHPKDFPSDVWRTRFSDVIGASHTTDYHFWNYGELSSDGLREVAENASTRTLESELKAKSEHIRTIIKARGIGYPNVTGKTFAVFRVDNRHHLMSIVSMIYPSPDWFVGVSSLELCLENCSWVESMTLRLYPNDAGTDEGLTYDAPDQPTYPRGVIRKITSNSPNDDRSPFYDEQGIPIKPLAKLYLSRQRLYEKTCNQMYDYPEYGDENCEVTEWSAWTACSVTCGKGIKYRQRRYKNEGNQHSCRMRLTERASCRGLQKYCREDPNGADNEDPRCKLTDWGEWSTCSVTCGIGTKTRSRRYRNRNAAKRCAAGQENPPILEQNLECNGEGEDCEEGEAAEKEPDCPDYHWSSWTPCSSTCGKGVKVRYLLSLEEGDQRQFLMRQSRAHGAYDEYNVPGGDEEEDDEIRSTNNDCANRNPVEVVECYADDVPSCDELSITTEPVTDAPVLQPESNEIIDPDGEVQNCKVTPWSDWSPCNVTGACGHGFKEKYREVLIPAANGGKPCPLLSKTKKCRIKCKPGATDYSTFENLPSWPTVTTHTQGIYCEMSEWSAWSPCSQSCGAEAVQQRTRKIMRRVTGKGEPCSYRIDQKSCQLLACPLR</sequence>
<keyword evidence="4" id="KW-0272">Extracellular matrix</keyword>
<reference evidence="16" key="1">
    <citation type="journal article" date="2016" name="Sci. Rep.">
        <title>Molecular characterization of firefly nuptial gifts: a multi-omics approach sheds light on postcopulatory sexual selection.</title>
        <authorList>
            <person name="Al-Wathiqui N."/>
            <person name="Fallon T.R."/>
            <person name="South A."/>
            <person name="Weng J.K."/>
            <person name="Lewis S.M."/>
        </authorList>
    </citation>
    <scope>NUCLEOTIDE SEQUENCE</scope>
</reference>
<feature type="signal peptide" evidence="13">
    <location>
        <begin position="1"/>
        <end position="22"/>
    </location>
</feature>
<evidence type="ECO:0000256" key="8">
    <source>
        <dbReference type="ARBA" id="ARBA00022889"/>
    </source>
</evidence>
<dbReference type="Pfam" id="PF19028">
    <property type="entry name" value="TSP1_spondin"/>
    <property type="match status" value="2"/>
</dbReference>
<dbReference type="InterPro" id="IPR051418">
    <property type="entry name" value="Spondin/Thrombospondin_T1"/>
</dbReference>
<feature type="chain" id="PRO_5012937335" description="Spondin-1" evidence="13">
    <location>
        <begin position="23"/>
        <end position="804"/>
    </location>
</feature>
<dbReference type="Pfam" id="PF02014">
    <property type="entry name" value="Reeler"/>
    <property type="match status" value="1"/>
</dbReference>
<dbReference type="InterPro" id="IPR000884">
    <property type="entry name" value="TSP1_rpt"/>
</dbReference>
<dbReference type="PROSITE" id="PS51020">
    <property type="entry name" value="SPONDIN"/>
    <property type="match status" value="1"/>
</dbReference>
<dbReference type="InterPro" id="IPR042307">
    <property type="entry name" value="Reeler_sf"/>
</dbReference>
<dbReference type="SUPFAM" id="SSF82895">
    <property type="entry name" value="TSP-1 type 1 repeat"/>
    <property type="match status" value="5"/>
</dbReference>
<evidence type="ECO:0000313" key="16">
    <source>
        <dbReference type="EMBL" id="JAV51755.1"/>
    </source>
</evidence>
<evidence type="ECO:0000256" key="13">
    <source>
        <dbReference type="SAM" id="SignalP"/>
    </source>
</evidence>
<dbReference type="InterPro" id="IPR036383">
    <property type="entry name" value="TSP1_rpt_sf"/>
</dbReference>
<accession>A0A1Y1JWI6</accession>
<feature type="domain" description="Spondin" evidence="15">
    <location>
        <begin position="178"/>
        <end position="368"/>
    </location>
</feature>
<dbReference type="SMART" id="SM00209">
    <property type="entry name" value="TSP1"/>
    <property type="match status" value="5"/>
</dbReference>
<evidence type="ECO:0000256" key="3">
    <source>
        <dbReference type="ARBA" id="ARBA00022525"/>
    </source>
</evidence>
<dbReference type="Gene3D" id="2.60.40.4060">
    <property type="entry name" value="Reeler domain"/>
    <property type="match status" value="1"/>
</dbReference>
<keyword evidence="9" id="KW-1015">Disulfide bond</keyword>
<keyword evidence="6 13" id="KW-0732">Signal</keyword>
<keyword evidence="5" id="KW-0479">Metal-binding</keyword>
<evidence type="ECO:0000256" key="12">
    <source>
        <dbReference type="SAM" id="MobiDB-lite"/>
    </source>
</evidence>
<evidence type="ECO:0000256" key="10">
    <source>
        <dbReference type="ARBA" id="ARBA00023180"/>
    </source>
</evidence>
<dbReference type="Gene3D" id="2.20.100.10">
    <property type="entry name" value="Thrombospondin type-1 (TSP1) repeat"/>
    <property type="match status" value="5"/>
</dbReference>
<evidence type="ECO:0000256" key="5">
    <source>
        <dbReference type="ARBA" id="ARBA00022723"/>
    </source>
</evidence>
<dbReference type="Pfam" id="PF06468">
    <property type="entry name" value="Spond_N"/>
    <property type="match status" value="1"/>
</dbReference>
<evidence type="ECO:0000256" key="2">
    <source>
        <dbReference type="ARBA" id="ARBA00019594"/>
    </source>
</evidence>
<dbReference type="PANTHER" id="PTHR11311:SF16">
    <property type="entry name" value="SPONDIN-1"/>
    <property type="match status" value="1"/>
</dbReference>
<evidence type="ECO:0000256" key="11">
    <source>
        <dbReference type="ARBA" id="ARBA00030964"/>
    </source>
</evidence>
<evidence type="ECO:0000259" key="14">
    <source>
        <dbReference type="PROSITE" id="PS51019"/>
    </source>
</evidence>
<proteinExistence type="predicted"/>
<keyword evidence="3" id="KW-0964">Secreted</keyword>